<dbReference type="RefSeq" id="WP_012784179.1">
    <property type="nucleotide sequence ID" value="NC_013124.1"/>
</dbReference>
<dbReference type="GO" id="GO:0005886">
    <property type="term" value="C:plasma membrane"/>
    <property type="evidence" value="ECO:0007669"/>
    <property type="project" value="TreeGrafter"/>
</dbReference>
<dbReference type="Pfam" id="PF00905">
    <property type="entry name" value="Transpeptidase"/>
    <property type="match status" value="1"/>
</dbReference>
<dbReference type="InterPro" id="IPR001460">
    <property type="entry name" value="PCN-bd_Tpept"/>
</dbReference>
<dbReference type="PANTHER" id="PTHR30627">
    <property type="entry name" value="PEPTIDOGLYCAN D,D-TRANSPEPTIDASE"/>
    <property type="match status" value="1"/>
</dbReference>
<dbReference type="GO" id="GO:0071555">
    <property type="term" value="P:cell wall organization"/>
    <property type="evidence" value="ECO:0007669"/>
    <property type="project" value="TreeGrafter"/>
</dbReference>
<dbReference type="InterPro" id="IPR054120">
    <property type="entry name" value="PBPA_dimer"/>
</dbReference>
<dbReference type="SUPFAM" id="SSF56519">
    <property type="entry name" value="Penicillin binding protein dimerisation domain"/>
    <property type="match status" value="1"/>
</dbReference>
<feature type="domain" description="Penicillin binding protein A dimerisation" evidence="2">
    <location>
        <begin position="52"/>
        <end position="110"/>
    </location>
</feature>
<evidence type="ECO:0000259" key="1">
    <source>
        <dbReference type="Pfam" id="PF00905"/>
    </source>
</evidence>
<proteinExistence type="predicted"/>
<sequence>MRRRIGIVTLVLLLAFALVFVQLNNLQVVQASKLADAPGNTAGMQRIFSENRGPILTADGQVMAESVPLPGGNSYQRTYPAGSLYGDITGYFSLIYGLSGLEYELNRYLVPHVVVPDSISQLLGSSEQTDSVVTTINSRLQRTAYQALGSLKGAVIALDPRTGAILALASNPTYDPAPLAAQSTTTEIAAWKADLANPGDPLLDRAISRAYPPGSTFKMVTTSAIFDHDPKLALINFPAVSQIPLPETTHELHNYAYESCGGTLTQTLPVSCDTAFAQLGLKLGATALSEEATAFGFNQVPPIDLPGAAASTFPPASFFKQNLPQLAFSAIGQGNVTATLLQMALVGAGIANHGAIMTPHVLNRVLNPQDAVVTAYHPHVWRVATSPSTAAQVTQLMIDVVRYGTAVGIQIPGVQIAAKTGTAQTTLTSHSSVLGASDNWMVAFAPAENPRVVVAVVVPKQPGLSANPTGAQYAGPVVKAMLEAALGITGGQG</sequence>
<accession>C7M1L1</accession>
<name>C7M1L1_ACIFD</name>
<dbReference type="Pfam" id="PF21922">
    <property type="entry name" value="PBP_dimer_2"/>
    <property type="match status" value="1"/>
</dbReference>
<dbReference type="SUPFAM" id="SSF56601">
    <property type="entry name" value="beta-lactamase/transpeptidase-like"/>
    <property type="match status" value="1"/>
</dbReference>
<protein>
    <submittedName>
        <fullName evidence="3">Penicillin-binding protein transpeptidase</fullName>
    </submittedName>
</protein>
<dbReference type="InterPro" id="IPR050515">
    <property type="entry name" value="Beta-lactam/transpept"/>
</dbReference>
<organism evidence="3 4">
    <name type="scientific">Acidimicrobium ferrooxidans (strain DSM 10331 / JCM 15462 / NBRC 103882 / ICP)</name>
    <dbReference type="NCBI Taxonomy" id="525909"/>
    <lineage>
        <taxon>Bacteria</taxon>
        <taxon>Bacillati</taxon>
        <taxon>Actinomycetota</taxon>
        <taxon>Acidimicrobiia</taxon>
        <taxon>Acidimicrobiales</taxon>
        <taxon>Acidimicrobiaceae</taxon>
        <taxon>Acidimicrobium</taxon>
    </lineage>
</organism>
<keyword evidence="4" id="KW-1185">Reference proteome</keyword>
<dbReference type="STRING" id="525909.Afer_0089"/>
<evidence type="ECO:0000313" key="4">
    <source>
        <dbReference type="Proteomes" id="UP000000771"/>
    </source>
</evidence>
<dbReference type="GO" id="GO:0071972">
    <property type="term" value="F:peptidoglycan L,D-transpeptidase activity"/>
    <property type="evidence" value="ECO:0007669"/>
    <property type="project" value="TreeGrafter"/>
</dbReference>
<dbReference type="AlphaFoldDB" id="C7M1L1"/>
<dbReference type="Gene3D" id="3.90.1310.10">
    <property type="entry name" value="Penicillin-binding protein 2a (Domain 2)"/>
    <property type="match status" value="1"/>
</dbReference>
<dbReference type="eggNOG" id="COG0768">
    <property type="taxonomic scope" value="Bacteria"/>
</dbReference>
<dbReference type="Proteomes" id="UP000000771">
    <property type="component" value="Chromosome"/>
</dbReference>
<dbReference type="InterPro" id="IPR036138">
    <property type="entry name" value="PBP_dimer_sf"/>
</dbReference>
<evidence type="ECO:0000259" key="2">
    <source>
        <dbReference type="Pfam" id="PF21922"/>
    </source>
</evidence>
<reference evidence="3 4" key="1">
    <citation type="journal article" date="2009" name="Stand. Genomic Sci.">
        <title>Complete genome sequence of Acidimicrobium ferrooxidans type strain (ICP).</title>
        <authorList>
            <person name="Clum A."/>
            <person name="Nolan M."/>
            <person name="Lang E."/>
            <person name="Glavina Del Rio T."/>
            <person name="Tice H."/>
            <person name="Copeland A."/>
            <person name="Cheng J.F."/>
            <person name="Lucas S."/>
            <person name="Chen F."/>
            <person name="Bruce D."/>
            <person name="Goodwin L."/>
            <person name="Pitluck S."/>
            <person name="Ivanova N."/>
            <person name="Mavrommatis K."/>
            <person name="Mikhailova N."/>
            <person name="Pati A."/>
            <person name="Chen A."/>
            <person name="Palaniappan K."/>
            <person name="Goker M."/>
            <person name="Spring S."/>
            <person name="Land M."/>
            <person name="Hauser L."/>
            <person name="Chang Y.J."/>
            <person name="Jeffries C.C."/>
            <person name="Chain P."/>
            <person name="Bristow J."/>
            <person name="Eisen J.A."/>
            <person name="Markowitz V."/>
            <person name="Hugenholtz P."/>
            <person name="Kyrpides N.C."/>
            <person name="Klenk H.P."/>
            <person name="Lapidus A."/>
        </authorList>
    </citation>
    <scope>NUCLEOTIDE SEQUENCE [LARGE SCALE GENOMIC DNA]</scope>
    <source>
        <strain evidence="4">DSM 10331 / JCM 15462 / NBRC 103882 / ICP</strain>
    </source>
</reference>
<gene>
    <name evidence="3" type="ordered locus">Afer_0089</name>
</gene>
<dbReference type="OrthoDB" id="9766847at2"/>
<dbReference type="HOGENOM" id="CLU_009289_1_0_11"/>
<dbReference type="EMBL" id="CP001631">
    <property type="protein sequence ID" value="ACU53060.1"/>
    <property type="molecule type" value="Genomic_DNA"/>
</dbReference>
<dbReference type="Gene3D" id="3.40.710.10">
    <property type="entry name" value="DD-peptidase/beta-lactamase superfamily"/>
    <property type="match status" value="1"/>
</dbReference>
<dbReference type="KEGG" id="afo:Afer_0089"/>
<dbReference type="PANTHER" id="PTHR30627:SF24">
    <property type="entry name" value="PENICILLIN-BINDING PROTEIN 4B"/>
    <property type="match status" value="1"/>
</dbReference>
<dbReference type="InterPro" id="IPR012338">
    <property type="entry name" value="Beta-lactam/transpept-like"/>
</dbReference>
<dbReference type="GO" id="GO:0008658">
    <property type="term" value="F:penicillin binding"/>
    <property type="evidence" value="ECO:0007669"/>
    <property type="project" value="InterPro"/>
</dbReference>
<feature type="domain" description="Penicillin-binding protein transpeptidase" evidence="1">
    <location>
        <begin position="153"/>
        <end position="482"/>
    </location>
</feature>
<evidence type="ECO:0000313" key="3">
    <source>
        <dbReference type="EMBL" id="ACU53060.1"/>
    </source>
</evidence>